<dbReference type="PANTHER" id="PTHR15437">
    <property type="entry name" value="TRANSCRIPTION TERMINATION FACTOR, MITOCHONDRIAL"/>
    <property type="match status" value="1"/>
</dbReference>
<reference evidence="4" key="4">
    <citation type="submission" date="2025-08" db="UniProtKB">
        <authorList>
            <consortium name="Ensembl"/>
        </authorList>
    </citation>
    <scope>IDENTIFICATION</scope>
</reference>
<dbReference type="GO" id="GO:0006393">
    <property type="term" value="P:termination of mitochondrial transcription"/>
    <property type="evidence" value="ECO:0007669"/>
    <property type="project" value="TreeGrafter"/>
</dbReference>
<dbReference type="InterPro" id="IPR003690">
    <property type="entry name" value="MTERF"/>
</dbReference>
<reference evidence="5" key="1">
    <citation type="journal article" date="2014" name="Science">
        <title>Nonhuman genetics. Genomic basis for the convergent evolution of electric organs.</title>
        <authorList>
            <person name="Gallant J.R."/>
            <person name="Traeger L.L."/>
            <person name="Volkening J.D."/>
            <person name="Moffett H."/>
            <person name="Chen P.H."/>
            <person name="Novina C.D."/>
            <person name="Phillips G.N.Jr."/>
            <person name="Anand R."/>
            <person name="Wells G.B."/>
            <person name="Pinch M."/>
            <person name="Guth R."/>
            <person name="Unguez G.A."/>
            <person name="Albert J.S."/>
            <person name="Zakon H.H."/>
            <person name="Samanta M.P."/>
            <person name="Sussman M.R."/>
        </authorList>
    </citation>
    <scope>NUCLEOTIDE SEQUENCE [LARGE SCALE GENOMIC DNA]</scope>
</reference>
<sequence>RDWKQRLPRVSSLCSSCPRAQLFTLLARACASSGQPENSHTVNTLRSLSVDVSKIRKTKGWVLSRSPVYVREVAALLWDAGADESVVAWVLQTHLEAVLCTPELLEAQRELWMSVCASPRDLVGITEKFPASFFTADGHLEHQRANVAFFRDLGLHRCVVAKLMASAPQSFSDPVKKNQEMVRTFQKAYLELGGDEVNMRVWLQKVLSQNPHVLLKPLEIVRNNMTFLQQQGFARSEVLQLLSKLKGFVTEVQPKTVGLTLDCAWDTLGFTAASLRQLVLKCPSLLFFSVAVLAERFRSFLSAGNSLQQITETPAVLDLTPQILQYRVQKLTSCGYDIRTGSLEPFTGNKDERPRFNPVAPPRTDE</sequence>
<dbReference type="Gene3D" id="1.25.70.10">
    <property type="entry name" value="Transcription termination factor 3, mitochondrial"/>
    <property type="match status" value="1"/>
</dbReference>
<dbReference type="Proteomes" id="UP000314983">
    <property type="component" value="Chromosome 4"/>
</dbReference>
<reference evidence="4" key="5">
    <citation type="submission" date="2025-09" db="UniProtKB">
        <authorList>
            <consortium name="Ensembl"/>
        </authorList>
    </citation>
    <scope>IDENTIFICATION</scope>
</reference>
<reference evidence="4" key="3">
    <citation type="submission" date="2020-05" db="EMBL/GenBank/DDBJ databases">
        <title>Electrophorus electricus (electric eel) genome, fEleEle1, primary haplotype.</title>
        <authorList>
            <person name="Myers G."/>
            <person name="Meyer A."/>
            <person name="Fedrigo O."/>
            <person name="Formenti G."/>
            <person name="Rhie A."/>
            <person name="Tracey A."/>
            <person name="Sims Y."/>
            <person name="Jarvis E.D."/>
        </authorList>
    </citation>
    <scope>NUCLEOTIDE SEQUENCE [LARGE SCALE GENOMIC DNA]</scope>
</reference>
<dbReference type="Ensembl" id="ENSEEET00000006073.2">
    <property type="protein sequence ID" value="ENSEEEP00000005993.2"/>
    <property type="gene ID" value="ENSEEEG00000003184.2"/>
</dbReference>
<dbReference type="PANTHER" id="PTHR15437:SF1">
    <property type="entry name" value="TRANSCRIPTION TERMINATION FACTOR 2, MITOCHONDRIAL"/>
    <property type="match status" value="1"/>
</dbReference>
<accession>A0A4W4E2A4</accession>
<evidence type="ECO:0000313" key="4">
    <source>
        <dbReference type="Ensembl" id="ENSEEEP00000005993.2"/>
    </source>
</evidence>
<dbReference type="OMA" id="NLRLWFQ"/>
<keyword evidence="5" id="KW-1185">Reference proteome</keyword>
<comment type="similarity">
    <text evidence="1">Belongs to the mTERF family.</text>
</comment>
<dbReference type="SMART" id="SM00733">
    <property type="entry name" value="Mterf"/>
    <property type="match status" value="5"/>
</dbReference>
<dbReference type="InterPro" id="IPR038538">
    <property type="entry name" value="MTERF_sf"/>
</dbReference>
<evidence type="ECO:0000256" key="1">
    <source>
        <dbReference type="ARBA" id="ARBA00007692"/>
    </source>
</evidence>
<name>A0A4W4E2A4_ELEEL</name>
<dbReference type="GeneTree" id="ENSGT00530000063817"/>
<evidence type="ECO:0000256" key="2">
    <source>
        <dbReference type="ARBA" id="ARBA00022946"/>
    </source>
</evidence>
<keyword evidence="2" id="KW-0809">Transit peptide</keyword>
<dbReference type="Pfam" id="PF02536">
    <property type="entry name" value="mTERF"/>
    <property type="match status" value="1"/>
</dbReference>
<evidence type="ECO:0000313" key="5">
    <source>
        <dbReference type="Proteomes" id="UP000314983"/>
    </source>
</evidence>
<proteinExistence type="inferred from homology"/>
<dbReference type="AlphaFoldDB" id="A0A4W4E2A4"/>
<dbReference type="STRING" id="8005.ENSEEEP00000005993"/>
<protein>
    <submittedName>
        <fullName evidence="4">Mitochondrial transcription termination factor 2</fullName>
    </submittedName>
</protein>
<reference evidence="5" key="2">
    <citation type="journal article" date="2017" name="Sci. Adv.">
        <title>A tail of two voltages: Proteomic comparison of the three electric organs of the electric eel.</title>
        <authorList>
            <person name="Traeger L.L."/>
            <person name="Sabat G."/>
            <person name="Barrett-Wilt G.A."/>
            <person name="Wells G.B."/>
            <person name="Sussman M.R."/>
        </authorList>
    </citation>
    <scope>NUCLEOTIDE SEQUENCE [LARGE SCALE GENOMIC DNA]</scope>
</reference>
<evidence type="ECO:0000256" key="3">
    <source>
        <dbReference type="SAM" id="MobiDB-lite"/>
    </source>
</evidence>
<organism evidence="4 5">
    <name type="scientific">Electrophorus electricus</name>
    <name type="common">Electric eel</name>
    <name type="synonym">Gymnotus electricus</name>
    <dbReference type="NCBI Taxonomy" id="8005"/>
    <lineage>
        <taxon>Eukaryota</taxon>
        <taxon>Metazoa</taxon>
        <taxon>Chordata</taxon>
        <taxon>Craniata</taxon>
        <taxon>Vertebrata</taxon>
        <taxon>Euteleostomi</taxon>
        <taxon>Actinopterygii</taxon>
        <taxon>Neopterygii</taxon>
        <taxon>Teleostei</taxon>
        <taxon>Ostariophysi</taxon>
        <taxon>Gymnotiformes</taxon>
        <taxon>Gymnotoidei</taxon>
        <taxon>Gymnotidae</taxon>
        <taxon>Electrophorus</taxon>
    </lineage>
</organism>
<feature type="region of interest" description="Disordered" evidence="3">
    <location>
        <begin position="345"/>
        <end position="366"/>
    </location>
</feature>
<dbReference type="GO" id="GO:0003676">
    <property type="term" value="F:nucleic acid binding"/>
    <property type="evidence" value="ECO:0007669"/>
    <property type="project" value="InterPro"/>
</dbReference>
<dbReference type="GO" id="GO:0005759">
    <property type="term" value="C:mitochondrial matrix"/>
    <property type="evidence" value="ECO:0007669"/>
    <property type="project" value="TreeGrafter"/>
</dbReference>